<dbReference type="Pfam" id="PF07734">
    <property type="entry name" value="FBA_1"/>
    <property type="match status" value="1"/>
</dbReference>
<dbReference type="InParanoid" id="M1DPM7"/>
<accession>M1DPM7</accession>
<evidence type="ECO:0000313" key="2">
    <source>
        <dbReference type="EnsemblPlants" id="PGSC0003DMT400092353"/>
    </source>
</evidence>
<proteinExistence type="predicted"/>
<dbReference type="Proteomes" id="UP000011115">
    <property type="component" value="Unassembled WGS sequence"/>
</dbReference>
<reference evidence="2" key="2">
    <citation type="submission" date="2015-06" db="UniProtKB">
        <authorList>
            <consortium name="EnsemblPlants"/>
        </authorList>
    </citation>
    <scope>IDENTIFICATION</scope>
    <source>
        <strain evidence="2">DM1-3 516 R44</strain>
    </source>
</reference>
<name>M1DPM7_SOLTU</name>
<keyword evidence="3" id="KW-1185">Reference proteome</keyword>
<dbReference type="Gramene" id="PGSC0003DMT400092353">
    <property type="protein sequence ID" value="PGSC0003DMT400092353"/>
    <property type="gene ID" value="PGSC0003DMG400041924"/>
</dbReference>
<reference evidence="3" key="1">
    <citation type="journal article" date="2011" name="Nature">
        <title>Genome sequence and analysis of the tuber crop potato.</title>
        <authorList>
            <consortium name="The Potato Genome Sequencing Consortium"/>
        </authorList>
    </citation>
    <scope>NUCLEOTIDE SEQUENCE [LARGE SCALE GENOMIC DNA]</scope>
    <source>
        <strain evidence="3">cv. DM1-3 516 R44</strain>
    </source>
</reference>
<dbReference type="PANTHER" id="PTHR31111:SF134">
    <property type="entry name" value="F-BOX ASSOCIATED INTERACTION DOMAIN-CONTAINING PROTEIN"/>
    <property type="match status" value="1"/>
</dbReference>
<dbReference type="InterPro" id="IPR017451">
    <property type="entry name" value="F-box-assoc_interact_dom"/>
</dbReference>
<dbReference type="PANTHER" id="PTHR31111">
    <property type="entry name" value="BNAA05G37150D PROTEIN-RELATED"/>
    <property type="match status" value="1"/>
</dbReference>
<organism evidence="2 3">
    <name type="scientific">Solanum tuberosum</name>
    <name type="common">Potato</name>
    <dbReference type="NCBI Taxonomy" id="4113"/>
    <lineage>
        <taxon>Eukaryota</taxon>
        <taxon>Viridiplantae</taxon>
        <taxon>Streptophyta</taxon>
        <taxon>Embryophyta</taxon>
        <taxon>Tracheophyta</taxon>
        <taxon>Spermatophyta</taxon>
        <taxon>Magnoliopsida</taxon>
        <taxon>eudicotyledons</taxon>
        <taxon>Gunneridae</taxon>
        <taxon>Pentapetalae</taxon>
        <taxon>asterids</taxon>
        <taxon>lamiids</taxon>
        <taxon>Solanales</taxon>
        <taxon>Solanaceae</taxon>
        <taxon>Solanoideae</taxon>
        <taxon>Solaneae</taxon>
        <taxon>Solanum</taxon>
    </lineage>
</organism>
<dbReference type="PaxDb" id="4113-PGSC0003DMT400092353"/>
<dbReference type="HOGENOM" id="CLU_027176_1_4_1"/>
<feature type="domain" description="F-box associated beta-propeller type 1" evidence="1">
    <location>
        <begin position="41"/>
        <end position="257"/>
    </location>
</feature>
<evidence type="ECO:0000259" key="1">
    <source>
        <dbReference type="Pfam" id="PF07734"/>
    </source>
</evidence>
<dbReference type="NCBIfam" id="TIGR01640">
    <property type="entry name" value="F_box_assoc_1"/>
    <property type="match status" value="1"/>
</dbReference>
<dbReference type="InterPro" id="IPR006527">
    <property type="entry name" value="F-box-assoc_dom_typ1"/>
</dbReference>
<sequence length="271" mass="30685">MAMSRKLPDEMIEEIVSWMPVKSVEYHRIPNSPLDLPKCGTSTAYALGYDFASDDYKVTTLSCYRGVLEGDLFCTFVDVYSTRIGFLRRLESISHNGASPIHDFGVFLNGTLHWLAGKYYCSPSVIVTVNLTDQKFFEVPIPTITTTSLLCFYGIVDLKGYLCVLGNRRNEYEIDVWMVKEYGVVESWTKFSVVKNTFPFCPTPVCLMSDDDIILVAPGKAKLIIYNKKKEQQREMNVDGITSKCIRIRTFMESLVSPMIGKETEGSDYIA</sequence>
<evidence type="ECO:0000313" key="3">
    <source>
        <dbReference type="Proteomes" id="UP000011115"/>
    </source>
</evidence>
<protein>
    <submittedName>
        <fullName evidence="2">F-box family protein</fullName>
    </submittedName>
</protein>
<dbReference type="AlphaFoldDB" id="M1DPM7"/>
<dbReference type="EnsemblPlants" id="PGSC0003DMT400092353">
    <property type="protein sequence ID" value="PGSC0003DMT400092353"/>
    <property type="gene ID" value="PGSC0003DMG400041924"/>
</dbReference>